<reference evidence="5 6" key="1">
    <citation type="submission" date="2024-09" db="EMBL/GenBank/DDBJ databases">
        <authorList>
            <person name="Sun Q."/>
            <person name="Mori K."/>
        </authorList>
    </citation>
    <scope>NUCLEOTIDE SEQUENCE [LARGE SCALE GENOMIC DNA]</scope>
    <source>
        <strain evidence="5 6">KCTC 52403</strain>
    </source>
</reference>
<dbReference type="HAMAP" id="MF_02200">
    <property type="entry name" value="NapD"/>
    <property type="match status" value="1"/>
</dbReference>
<dbReference type="Pfam" id="PF03927">
    <property type="entry name" value="NapD"/>
    <property type="match status" value="1"/>
</dbReference>
<dbReference type="InterPro" id="IPR005623">
    <property type="entry name" value="Chaperone_NapD_NO3_reduct"/>
</dbReference>
<dbReference type="PANTHER" id="PTHR38603:SF1">
    <property type="entry name" value="CHAPERONE NAPD"/>
    <property type="match status" value="1"/>
</dbReference>
<dbReference type="RefSeq" id="WP_229823594.1">
    <property type="nucleotide sequence ID" value="NZ_BMZT01000014.1"/>
</dbReference>
<comment type="function">
    <text evidence="4">Chaperone for NapA, the catalytic subunit of the periplasmic nitrate reductase. It binds directly and specifically to the twin-arginine signal peptide of NapA, preventing premature interaction with the Tat translocase and premature export.</text>
</comment>
<name>A0ABV6SS86_9GAMM</name>
<keyword evidence="2 4" id="KW-0963">Cytoplasm</keyword>
<dbReference type="EMBL" id="JBHLTF010000002">
    <property type="protein sequence ID" value="MFC0716282.1"/>
    <property type="molecule type" value="Genomic_DNA"/>
</dbReference>
<evidence type="ECO:0000256" key="1">
    <source>
        <dbReference type="ARBA" id="ARBA00004496"/>
    </source>
</evidence>
<comment type="subcellular location">
    <subcellularLocation>
        <location evidence="1 4">Cytoplasm</location>
    </subcellularLocation>
</comment>
<keyword evidence="6" id="KW-1185">Reference proteome</keyword>
<dbReference type="PANTHER" id="PTHR38603">
    <property type="entry name" value="CHAPERONE NAPD"/>
    <property type="match status" value="1"/>
</dbReference>
<evidence type="ECO:0000256" key="4">
    <source>
        <dbReference type="HAMAP-Rule" id="MF_02200"/>
    </source>
</evidence>
<evidence type="ECO:0000256" key="2">
    <source>
        <dbReference type="ARBA" id="ARBA00022490"/>
    </source>
</evidence>
<keyword evidence="3 4" id="KW-0143">Chaperone</keyword>
<evidence type="ECO:0000256" key="3">
    <source>
        <dbReference type="ARBA" id="ARBA00023186"/>
    </source>
</evidence>
<gene>
    <name evidence="4" type="primary">napD</name>
    <name evidence="5" type="ORF">ACFFFU_00655</name>
</gene>
<proteinExistence type="inferred from homology"/>
<evidence type="ECO:0000313" key="5">
    <source>
        <dbReference type="EMBL" id="MFC0716282.1"/>
    </source>
</evidence>
<organism evidence="5 6">
    <name type="scientific">Luteimonas padinae</name>
    <dbReference type="NCBI Taxonomy" id="1714359"/>
    <lineage>
        <taxon>Bacteria</taxon>
        <taxon>Pseudomonadati</taxon>
        <taxon>Pseudomonadota</taxon>
        <taxon>Gammaproteobacteria</taxon>
        <taxon>Lysobacterales</taxon>
        <taxon>Lysobacteraceae</taxon>
        <taxon>Luteimonas</taxon>
    </lineage>
</organism>
<protein>
    <recommendedName>
        <fullName evidence="4">Chaperone NapD</fullName>
    </recommendedName>
    <alternativeName>
        <fullName evidence="4">NapA signal peptide-binding chaperone NapD</fullName>
    </alternativeName>
</protein>
<evidence type="ECO:0000313" key="6">
    <source>
        <dbReference type="Proteomes" id="UP001589898"/>
    </source>
</evidence>
<comment type="subunit">
    <text evidence="4">Interacts with the cytoplasmic NapA precursor.</text>
</comment>
<sequence>MKPEPWNEWHVASLVVRHHPAAIPALADAVAGAAGLDLALQEDTCSVLVQESDGTRSLMASIDLLQALPGVITVNLVYHHVERQAPPGDVSASDPQESHG</sequence>
<comment type="caution">
    <text evidence="5">The sequence shown here is derived from an EMBL/GenBank/DDBJ whole genome shotgun (WGS) entry which is preliminary data.</text>
</comment>
<dbReference type="Gene3D" id="3.30.70.920">
    <property type="match status" value="1"/>
</dbReference>
<dbReference type="Proteomes" id="UP001589898">
    <property type="component" value="Unassembled WGS sequence"/>
</dbReference>
<comment type="similarity">
    <text evidence="4">Belongs to the NapD family.</text>
</comment>
<accession>A0ABV6SS86</accession>